<reference evidence="4" key="1">
    <citation type="journal article" date="2020" name="Fungal Divers.">
        <title>Resolving the Mortierellaceae phylogeny through synthesis of multi-gene phylogenetics and phylogenomics.</title>
        <authorList>
            <person name="Vandepol N."/>
            <person name="Liber J."/>
            <person name="Desiro A."/>
            <person name="Na H."/>
            <person name="Kennedy M."/>
            <person name="Barry K."/>
            <person name="Grigoriev I.V."/>
            <person name="Miller A.N."/>
            <person name="O'Donnell K."/>
            <person name="Stajich J.E."/>
            <person name="Bonito G."/>
        </authorList>
    </citation>
    <scope>NUCLEOTIDE SEQUENCE</scope>
    <source>
        <strain evidence="4">NVP60</strain>
    </source>
</reference>
<protein>
    <recommendedName>
        <fullName evidence="3">CsbD-like domain-containing protein</fullName>
    </recommendedName>
</protein>
<gene>
    <name evidence="4" type="ORF">BGZ97_006857</name>
</gene>
<accession>A0A9P6URU4</accession>
<sequence length="103" mass="10564">MSEHISNAFHSFVGGAKESLGRVVGSEQLAADGAAEKARADTRSSTNAAQAQAQKTRGQSQGVADNVTGRVKSTVGAATGNSNLEAEGHLQQATGDVRRTVNQ</sequence>
<evidence type="ECO:0000259" key="3">
    <source>
        <dbReference type="Pfam" id="PF05532"/>
    </source>
</evidence>
<dbReference type="OrthoDB" id="9999611at2759"/>
<evidence type="ECO:0000313" key="5">
    <source>
        <dbReference type="Proteomes" id="UP000823405"/>
    </source>
</evidence>
<dbReference type="EMBL" id="JAAAIN010000303">
    <property type="protein sequence ID" value="KAG0316443.1"/>
    <property type="molecule type" value="Genomic_DNA"/>
</dbReference>
<dbReference type="SUPFAM" id="SSF69047">
    <property type="entry name" value="Hypothetical protein YjbJ"/>
    <property type="match status" value="1"/>
</dbReference>
<organism evidence="4 5">
    <name type="scientific">Linnemannia gamsii</name>
    <dbReference type="NCBI Taxonomy" id="64522"/>
    <lineage>
        <taxon>Eukaryota</taxon>
        <taxon>Fungi</taxon>
        <taxon>Fungi incertae sedis</taxon>
        <taxon>Mucoromycota</taxon>
        <taxon>Mortierellomycotina</taxon>
        <taxon>Mortierellomycetes</taxon>
        <taxon>Mortierellales</taxon>
        <taxon>Mortierellaceae</taxon>
        <taxon>Linnemannia</taxon>
    </lineage>
</organism>
<dbReference type="Proteomes" id="UP000823405">
    <property type="component" value="Unassembled WGS sequence"/>
</dbReference>
<proteinExistence type="inferred from homology"/>
<comment type="similarity">
    <text evidence="1">Belongs to the UPF0337 (CsbD) family.</text>
</comment>
<feature type="region of interest" description="Disordered" evidence="2">
    <location>
        <begin position="30"/>
        <end position="103"/>
    </location>
</feature>
<name>A0A9P6URU4_9FUNG</name>
<feature type="compositionally biased region" description="Polar residues" evidence="2">
    <location>
        <begin position="43"/>
        <end position="63"/>
    </location>
</feature>
<dbReference type="InterPro" id="IPR036629">
    <property type="entry name" value="YjbJ_sf"/>
</dbReference>
<comment type="caution">
    <text evidence="4">The sequence shown here is derived from an EMBL/GenBank/DDBJ whole genome shotgun (WGS) entry which is preliminary data.</text>
</comment>
<dbReference type="InterPro" id="IPR008462">
    <property type="entry name" value="CsbD"/>
</dbReference>
<evidence type="ECO:0000256" key="2">
    <source>
        <dbReference type="SAM" id="MobiDB-lite"/>
    </source>
</evidence>
<dbReference type="AlphaFoldDB" id="A0A9P6URU4"/>
<feature type="domain" description="CsbD-like" evidence="3">
    <location>
        <begin position="61"/>
        <end position="101"/>
    </location>
</feature>
<evidence type="ECO:0000256" key="1">
    <source>
        <dbReference type="ARBA" id="ARBA00009129"/>
    </source>
</evidence>
<evidence type="ECO:0000313" key="4">
    <source>
        <dbReference type="EMBL" id="KAG0316443.1"/>
    </source>
</evidence>
<dbReference type="Pfam" id="PF05532">
    <property type="entry name" value="CsbD"/>
    <property type="match status" value="1"/>
</dbReference>
<keyword evidence="5" id="KW-1185">Reference proteome</keyword>